<gene>
    <name evidence="1" type="ORF">NBG84_10925</name>
</gene>
<reference evidence="1" key="1">
    <citation type="submission" date="2022-06" db="EMBL/GenBank/DDBJ databases">
        <title>Genome public.</title>
        <authorList>
            <person name="Sun Q."/>
        </authorList>
    </citation>
    <scope>NUCLEOTIDE SEQUENCE</scope>
    <source>
        <strain evidence="1">CWNU-1</strain>
    </source>
</reference>
<keyword evidence="2" id="KW-1185">Reference proteome</keyword>
<evidence type="ECO:0000313" key="1">
    <source>
        <dbReference type="EMBL" id="MCM2388797.1"/>
    </source>
</evidence>
<sequence length="214" mass="23222">MPIHRTRSTRVRLDLAHFGFKAMAAESNCDTGLLDMLDALLVQARRQARVIAWHAADDDLHVLRGLARSCGGHRHPGITGLSEAWAERDRPASGLARCVDTALDFCPGVVIADAAVEHALAVADELLGLQHPTHMQLCHDVLAEGGDTTVVTETIAAAALLQAVMTALLGGKATDRLHWEGDDVGNDRPLDLHRLIDTVAWGQFPTLFSRTLHW</sequence>
<organism evidence="1 2">
    <name type="scientific">Streptomyces albipurpureus</name>
    <dbReference type="NCBI Taxonomy" id="2897419"/>
    <lineage>
        <taxon>Bacteria</taxon>
        <taxon>Bacillati</taxon>
        <taxon>Actinomycetota</taxon>
        <taxon>Actinomycetes</taxon>
        <taxon>Kitasatosporales</taxon>
        <taxon>Streptomycetaceae</taxon>
        <taxon>Streptomyces</taxon>
    </lineage>
</organism>
<dbReference type="Proteomes" id="UP001431429">
    <property type="component" value="Unassembled WGS sequence"/>
</dbReference>
<comment type="caution">
    <text evidence="1">The sequence shown here is derived from an EMBL/GenBank/DDBJ whole genome shotgun (WGS) entry which is preliminary data.</text>
</comment>
<dbReference type="EMBL" id="JAMQAW010000008">
    <property type="protein sequence ID" value="MCM2388797.1"/>
    <property type="molecule type" value="Genomic_DNA"/>
</dbReference>
<dbReference type="RefSeq" id="WP_250919124.1">
    <property type="nucleotide sequence ID" value="NZ_JAMQAW010000008.1"/>
</dbReference>
<proteinExistence type="predicted"/>
<name>A0ABT0UJJ3_9ACTN</name>
<accession>A0ABT0UJJ3</accession>
<protein>
    <submittedName>
        <fullName evidence="1">Uncharacterized protein</fullName>
    </submittedName>
</protein>
<evidence type="ECO:0000313" key="2">
    <source>
        <dbReference type="Proteomes" id="UP001431429"/>
    </source>
</evidence>